<keyword evidence="2" id="KW-0964">Secreted</keyword>
<accession>A0A1U7I8C1</accession>
<evidence type="ECO:0000313" key="3">
    <source>
        <dbReference type="EMBL" id="OKH32724.1"/>
    </source>
</evidence>
<name>A0A1U7I8C1_9CYAN</name>
<sequence length="487" mass="50833">MAQIVGTLNNEKLFGTSENDNILGLQGNDIIYGRTGNDTLDGGTGSDSLIGELGDDTYIVDSTTDVVVEAINEGNDIVRAFINYTLGSNIERLVLVGINAINGTGNSLNNHITGNKLNNLLDGREGIDTMLGGAGNDTYIATWNDVIVESADAGIDTVMTIGDIFYTLNENIENLTLIDNSSIIYNPKANIGNALNNLIQGNSSHNIFEGREGNDTLVGAAGNDTLDGGTEADLLDGGVGDDYYLIDNADDIIIEQTNAGLDRVVVSFAGDQYILPANVEHLYLTESGPLIAIGNDSNNYFSGNSSNNIFYGKNGNDFFNPGAGDDIIYGEAGRDIVAASDGNDQIWGGEDNDTAMAGGAGNDTLIGGSGNDAYTGGTGADDFRFFTPDEGSDAIRDFSVIEGDIISVSAEGFGGGLVSGATLTAEQFILGSSAVNASDRFIYDQTTGALFFDIDGTGSNSQVQIANLTTFSGVIPTLSYSNIVVVS</sequence>
<dbReference type="GO" id="GO:0005576">
    <property type="term" value="C:extracellular region"/>
    <property type="evidence" value="ECO:0007669"/>
    <property type="project" value="UniProtKB-SubCell"/>
</dbReference>
<dbReference type="Pfam" id="PF00353">
    <property type="entry name" value="HemolysinCabind"/>
    <property type="match status" value="5"/>
</dbReference>
<evidence type="ECO:0000313" key="4">
    <source>
        <dbReference type="Proteomes" id="UP000185860"/>
    </source>
</evidence>
<dbReference type="InterPro" id="IPR011049">
    <property type="entry name" value="Serralysin-like_metalloprot_C"/>
</dbReference>
<evidence type="ECO:0008006" key="5">
    <source>
        <dbReference type="Google" id="ProtNLM"/>
    </source>
</evidence>
<dbReference type="EMBL" id="MRCE01000036">
    <property type="protein sequence ID" value="OKH32724.1"/>
    <property type="molecule type" value="Genomic_DNA"/>
</dbReference>
<protein>
    <recommendedName>
        <fullName evidence="5">Calcium-binding protein</fullName>
    </recommendedName>
</protein>
<dbReference type="SUPFAM" id="SSF51120">
    <property type="entry name" value="beta-Roll"/>
    <property type="match status" value="4"/>
</dbReference>
<dbReference type="InterPro" id="IPR050557">
    <property type="entry name" value="RTX_toxin/Mannuronan_C5-epim"/>
</dbReference>
<dbReference type="GO" id="GO:0005509">
    <property type="term" value="F:calcium ion binding"/>
    <property type="evidence" value="ECO:0007669"/>
    <property type="project" value="InterPro"/>
</dbReference>
<dbReference type="OrthoDB" id="454748at2"/>
<proteinExistence type="predicted"/>
<evidence type="ECO:0000256" key="2">
    <source>
        <dbReference type="ARBA" id="ARBA00022525"/>
    </source>
</evidence>
<comment type="subcellular location">
    <subcellularLocation>
        <location evidence="1">Secreted</location>
    </subcellularLocation>
</comment>
<dbReference type="PANTHER" id="PTHR38340:SF1">
    <property type="entry name" value="S-LAYER PROTEIN"/>
    <property type="match status" value="1"/>
</dbReference>
<dbReference type="PROSITE" id="PS00330">
    <property type="entry name" value="HEMOLYSIN_CALCIUM"/>
    <property type="match status" value="2"/>
</dbReference>
<dbReference type="InterPro" id="IPR018511">
    <property type="entry name" value="Hemolysin-typ_Ca-bd_CS"/>
</dbReference>
<dbReference type="PRINTS" id="PR00313">
    <property type="entry name" value="CABNDNGRPT"/>
</dbReference>
<dbReference type="Gene3D" id="2.150.10.10">
    <property type="entry name" value="Serralysin-like metalloprotease, C-terminal"/>
    <property type="match status" value="5"/>
</dbReference>
<reference evidence="3 4" key="1">
    <citation type="submission" date="2016-11" db="EMBL/GenBank/DDBJ databases">
        <title>Draft Genome Sequences of Nine Cyanobacterial Strains from Diverse Habitats.</title>
        <authorList>
            <person name="Zhu T."/>
            <person name="Hou S."/>
            <person name="Lu X."/>
            <person name="Hess W.R."/>
        </authorList>
    </citation>
    <scope>NUCLEOTIDE SEQUENCE [LARGE SCALE GENOMIC DNA]</scope>
    <source>
        <strain evidence="3 4">IAM M-71</strain>
    </source>
</reference>
<dbReference type="PANTHER" id="PTHR38340">
    <property type="entry name" value="S-LAYER PROTEIN"/>
    <property type="match status" value="1"/>
</dbReference>
<evidence type="ECO:0000256" key="1">
    <source>
        <dbReference type="ARBA" id="ARBA00004613"/>
    </source>
</evidence>
<dbReference type="STRING" id="454136.NIES2119_25190"/>
<gene>
    <name evidence="3" type="ORF">NIES2119_25190</name>
</gene>
<comment type="caution">
    <text evidence="3">The sequence shown here is derived from an EMBL/GenBank/DDBJ whole genome shotgun (WGS) entry which is preliminary data.</text>
</comment>
<dbReference type="Proteomes" id="UP000185860">
    <property type="component" value="Unassembled WGS sequence"/>
</dbReference>
<dbReference type="InterPro" id="IPR001343">
    <property type="entry name" value="Hemolysn_Ca-bd"/>
</dbReference>
<dbReference type="RefSeq" id="WP_073596253.1">
    <property type="nucleotide sequence ID" value="NZ_MRCE01000036.1"/>
</dbReference>
<organism evidence="3 4">
    <name type="scientific">[Phormidium ambiguum] IAM M-71</name>
    <dbReference type="NCBI Taxonomy" id="454136"/>
    <lineage>
        <taxon>Bacteria</taxon>
        <taxon>Bacillati</taxon>
        <taxon>Cyanobacteriota</taxon>
        <taxon>Cyanophyceae</taxon>
        <taxon>Oscillatoriophycideae</taxon>
        <taxon>Aerosakkonematales</taxon>
        <taxon>Aerosakkonemataceae</taxon>
        <taxon>Floridanema</taxon>
    </lineage>
</organism>
<dbReference type="AlphaFoldDB" id="A0A1U7I8C1"/>